<dbReference type="HOGENOM" id="CLU_149349_0_0_6"/>
<dbReference type="EMBL" id="CP003051">
    <property type="protein sequence ID" value="AGA90286.1"/>
    <property type="molecule type" value="Genomic_DNA"/>
</dbReference>
<comment type="similarity">
    <text evidence="2">Belongs to the CowN family.</text>
</comment>
<organism evidence="3 4">
    <name type="scientific">Thioflavicoccus mobilis 8321</name>
    <dbReference type="NCBI Taxonomy" id="765912"/>
    <lineage>
        <taxon>Bacteria</taxon>
        <taxon>Pseudomonadati</taxon>
        <taxon>Pseudomonadota</taxon>
        <taxon>Gammaproteobacteria</taxon>
        <taxon>Chromatiales</taxon>
        <taxon>Chromatiaceae</taxon>
        <taxon>Thioflavicoccus</taxon>
    </lineage>
</organism>
<sequence length="96" mass="11038">MPRSAVEIDRYVSFEGNECDECARLIVAEIHDGLGRLDEASPWHDYFRKKLVEVERRGQDELYLVGSQINTLRELFEEIGADAALAILERVEHECC</sequence>
<gene>
    <name evidence="2" type="primary">cowN</name>
    <name evidence="3" type="ORF">Thimo_1500</name>
</gene>
<dbReference type="Pfam" id="PF20543">
    <property type="entry name" value="CowN"/>
    <property type="match status" value="1"/>
</dbReference>
<dbReference type="OrthoDB" id="7689335at2"/>
<dbReference type="NCBIfam" id="NF033689">
    <property type="entry name" value="N2Fix_CO_CowN"/>
    <property type="match status" value="1"/>
</dbReference>
<dbReference type="GO" id="GO:0009399">
    <property type="term" value="P:nitrogen fixation"/>
    <property type="evidence" value="ECO:0007669"/>
    <property type="project" value="UniProtKB-UniRule"/>
</dbReference>
<dbReference type="HAMAP" id="MF_02117">
    <property type="entry name" value="CowN"/>
    <property type="match status" value="1"/>
</dbReference>
<dbReference type="RefSeq" id="WP_015280428.1">
    <property type="nucleotide sequence ID" value="NC_019940.1"/>
</dbReference>
<keyword evidence="4" id="KW-1185">Reference proteome</keyword>
<comment type="function">
    <text evidence="2">Is required to sustain N(2)-dependent growth in the presence of low levels of carbon monoxide (CO). Probably acts by protecting the N(2) fixation ability of the nitrogenase complex, which is inactivated in the presence of CO.</text>
</comment>
<evidence type="ECO:0000256" key="1">
    <source>
        <dbReference type="ARBA" id="ARBA00023231"/>
    </source>
</evidence>
<dbReference type="InterPro" id="IPR024899">
    <property type="entry name" value="CowN"/>
</dbReference>
<evidence type="ECO:0000313" key="3">
    <source>
        <dbReference type="EMBL" id="AGA90286.1"/>
    </source>
</evidence>
<dbReference type="AlphaFoldDB" id="L0GWC2"/>
<name>L0GWC2_9GAMM</name>
<dbReference type="eggNOG" id="ENOG50330SG">
    <property type="taxonomic scope" value="Bacteria"/>
</dbReference>
<dbReference type="KEGG" id="tmb:Thimo_1500"/>
<dbReference type="Proteomes" id="UP000010816">
    <property type="component" value="Chromosome"/>
</dbReference>
<reference evidence="3 4" key="1">
    <citation type="submission" date="2011-09" db="EMBL/GenBank/DDBJ databases">
        <title>Complete sequence of chromosome of Thioflavicoccus mobilis 8321.</title>
        <authorList>
            <consortium name="US DOE Joint Genome Institute"/>
            <person name="Lucas S."/>
            <person name="Han J."/>
            <person name="Lapidus A."/>
            <person name="Cheng J.-F."/>
            <person name="Goodwin L."/>
            <person name="Pitluck S."/>
            <person name="Peters L."/>
            <person name="Ovchinnikova G."/>
            <person name="Lu M."/>
            <person name="Detter J.C."/>
            <person name="Han C."/>
            <person name="Tapia R."/>
            <person name="Land M."/>
            <person name="Hauser L."/>
            <person name="Kyrpides N."/>
            <person name="Ivanova N."/>
            <person name="Pagani I."/>
            <person name="Vogl K."/>
            <person name="Liu Z."/>
            <person name="Imhoff J."/>
            <person name="Thiel V."/>
            <person name="Frigaard N.-U."/>
            <person name="Bryant D."/>
            <person name="Woyke T."/>
        </authorList>
    </citation>
    <scope>NUCLEOTIDE SEQUENCE [LARGE SCALE GENOMIC DNA]</scope>
    <source>
        <strain evidence="3 4">8321</strain>
    </source>
</reference>
<accession>L0GWC2</accession>
<evidence type="ECO:0000256" key="2">
    <source>
        <dbReference type="HAMAP-Rule" id="MF_02117"/>
    </source>
</evidence>
<proteinExistence type="inferred from homology"/>
<protein>
    <recommendedName>
        <fullName evidence="2">N(2)-fixation sustaining protein CowN</fullName>
    </recommendedName>
    <alternativeName>
        <fullName evidence="2">CO weal-nitrogenase</fullName>
    </alternativeName>
</protein>
<keyword evidence="1 2" id="KW-0535">Nitrogen fixation</keyword>
<evidence type="ECO:0000313" key="4">
    <source>
        <dbReference type="Proteomes" id="UP000010816"/>
    </source>
</evidence>